<dbReference type="PRINTS" id="PR00105">
    <property type="entry name" value="C5METTRFRASE"/>
</dbReference>
<evidence type="ECO:0000313" key="9">
    <source>
        <dbReference type="Proteomes" id="UP000279446"/>
    </source>
</evidence>
<dbReference type="GO" id="GO:0009307">
    <property type="term" value="P:DNA restriction-modification system"/>
    <property type="evidence" value="ECO:0007669"/>
    <property type="project" value="UniProtKB-KW"/>
</dbReference>
<dbReference type="SUPFAM" id="SSF53335">
    <property type="entry name" value="S-adenosyl-L-methionine-dependent methyltransferases"/>
    <property type="match status" value="1"/>
</dbReference>
<comment type="similarity">
    <text evidence="6 7">Belongs to the class I-like SAM-binding methyltransferase superfamily. C5-methyltransferase family.</text>
</comment>
<dbReference type="PROSITE" id="PS51679">
    <property type="entry name" value="SAM_MT_C5"/>
    <property type="match status" value="1"/>
</dbReference>
<dbReference type="EMBL" id="RZNY01000018">
    <property type="protein sequence ID" value="RUT43772.1"/>
    <property type="molecule type" value="Genomic_DNA"/>
</dbReference>
<dbReference type="GO" id="GO:0003886">
    <property type="term" value="F:DNA (cytosine-5-)-methyltransferase activity"/>
    <property type="evidence" value="ECO:0007669"/>
    <property type="project" value="UniProtKB-EC"/>
</dbReference>
<reference evidence="8 9" key="1">
    <citation type="submission" date="2018-12" db="EMBL/GenBank/DDBJ databases">
        <authorList>
            <person name="Sun L."/>
            <person name="Chen Z."/>
        </authorList>
    </citation>
    <scope>NUCLEOTIDE SEQUENCE [LARGE SCALE GENOMIC DNA]</scope>
    <source>
        <strain evidence="8 9">DSM 15890</strain>
    </source>
</reference>
<proteinExistence type="inferred from homology"/>
<comment type="caution">
    <text evidence="8">The sequence shown here is derived from an EMBL/GenBank/DDBJ whole genome shotgun (WGS) entry which is preliminary data.</text>
</comment>
<dbReference type="Proteomes" id="UP000279446">
    <property type="component" value="Unassembled WGS sequence"/>
</dbReference>
<evidence type="ECO:0000256" key="7">
    <source>
        <dbReference type="RuleBase" id="RU000416"/>
    </source>
</evidence>
<dbReference type="InterPro" id="IPR001525">
    <property type="entry name" value="C5_MeTfrase"/>
</dbReference>
<name>A0A433Y536_9BACL</name>
<protein>
    <recommendedName>
        <fullName evidence="1">DNA (cytosine-5-)-methyltransferase</fullName>
        <ecNumber evidence="1">2.1.1.37</ecNumber>
    </recommendedName>
</protein>
<dbReference type="GO" id="GO:0044027">
    <property type="term" value="P:negative regulation of gene expression via chromosomal CpG island methylation"/>
    <property type="evidence" value="ECO:0007669"/>
    <property type="project" value="TreeGrafter"/>
</dbReference>
<dbReference type="Gene3D" id="3.40.50.150">
    <property type="entry name" value="Vaccinia Virus protein VP39"/>
    <property type="match status" value="1"/>
</dbReference>
<keyword evidence="5" id="KW-0680">Restriction system</keyword>
<dbReference type="Gene3D" id="3.90.120.10">
    <property type="entry name" value="DNA Methylase, subunit A, domain 2"/>
    <property type="match status" value="1"/>
</dbReference>
<accession>A0A433Y536</accession>
<evidence type="ECO:0000313" key="8">
    <source>
        <dbReference type="EMBL" id="RUT43772.1"/>
    </source>
</evidence>
<dbReference type="PANTHER" id="PTHR10629:SF52">
    <property type="entry name" value="DNA (CYTOSINE-5)-METHYLTRANSFERASE 1"/>
    <property type="match status" value="1"/>
</dbReference>
<feature type="active site" evidence="6">
    <location>
        <position position="91"/>
    </location>
</feature>
<keyword evidence="3 6" id="KW-0808">Transferase</keyword>
<dbReference type="EC" id="2.1.1.37" evidence="1"/>
<dbReference type="GO" id="GO:0032259">
    <property type="term" value="P:methylation"/>
    <property type="evidence" value="ECO:0007669"/>
    <property type="project" value="UniProtKB-KW"/>
</dbReference>
<dbReference type="PANTHER" id="PTHR10629">
    <property type="entry name" value="CYTOSINE-SPECIFIC METHYLTRANSFERASE"/>
    <property type="match status" value="1"/>
</dbReference>
<dbReference type="AlphaFoldDB" id="A0A433Y536"/>
<dbReference type="Pfam" id="PF00145">
    <property type="entry name" value="DNA_methylase"/>
    <property type="match status" value="1"/>
</dbReference>
<evidence type="ECO:0000256" key="4">
    <source>
        <dbReference type="ARBA" id="ARBA00022691"/>
    </source>
</evidence>
<keyword evidence="4 6" id="KW-0949">S-adenosyl-L-methionine</keyword>
<evidence type="ECO:0000256" key="1">
    <source>
        <dbReference type="ARBA" id="ARBA00011975"/>
    </source>
</evidence>
<evidence type="ECO:0000256" key="5">
    <source>
        <dbReference type="ARBA" id="ARBA00022747"/>
    </source>
</evidence>
<keyword evidence="2 6" id="KW-0489">Methyltransferase</keyword>
<dbReference type="GO" id="GO:0003677">
    <property type="term" value="F:DNA binding"/>
    <property type="evidence" value="ECO:0007669"/>
    <property type="project" value="TreeGrafter"/>
</dbReference>
<dbReference type="OrthoDB" id="9813719at2"/>
<gene>
    <name evidence="8" type="ORF">EJP82_19490</name>
</gene>
<evidence type="ECO:0000256" key="2">
    <source>
        <dbReference type="ARBA" id="ARBA00022603"/>
    </source>
</evidence>
<evidence type="ECO:0000256" key="3">
    <source>
        <dbReference type="ARBA" id="ARBA00022679"/>
    </source>
</evidence>
<keyword evidence="9" id="KW-1185">Reference proteome</keyword>
<dbReference type="NCBIfam" id="TIGR00675">
    <property type="entry name" value="dcm"/>
    <property type="match status" value="1"/>
</dbReference>
<dbReference type="InterPro" id="IPR050390">
    <property type="entry name" value="C5-Methyltransferase"/>
</dbReference>
<dbReference type="InterPro" id="IPR029063">
    <property type="entry name" value="SAM-dependent_MTases_sf"/>
</dbReference>
<evidence type="ECO:0000256" key="6">
    <source>
        <dbReference type="PROSITE-ProRule" id="PRU01016"/>
    </source>
</evidence>
<organism evidence="8 9">
    <name type="scientific">Paenibacillus anaericanus</name>
    <dbReference type="NCBI Taxonomy" id="170367"/>
    <lineage>
        <taxon>Bacteria</taxon>
        <taxon>Bacillati</taxon>
        <taxon>Bacillota</taxon>
        <taxon>Bacilli</taxon>
        <taxon>Bacillales</taxon>
        <taxon>Paenibacillaceae</taxon>
        <taxon>Paenibacillus</taxon>
    </lineage>
</organism>
<sequence length="365" mass="41653">MPKIPILSFFTGAGFMDIGFMQAGFQTVWSNEFNPNFVKGFECGISSMTGKQHRITNTSSIIGIGPNQIAKEAFNNIQIPDTFGIIGGPPCPDFSVGGKNRGRTGEHGTLSKIYVDKILDLQPTFFVFENVKGLFKTARHREFFDSLRMKFAEYYVTDARVLNSLDFGVPQDRERVFMVGLNKKWLKKKLGVRNIPKDYCWFHWPVDLRYSGAKQKFIWPTESPFGMELEKPYDIPEELMVGSIICDLEEISSLPNGLEGLRPISDKYHVIYEGDVSRKSFKRLHRWRYSPTAAYGNNEVHLHPTQPRRLTVREALRIQSVPDTYVLPSDMPLTHKFKTIGNGVPVKLAHVMALAIRRMIEEDPK</sequence>